<dbReference type="Gene3D" id="3.30.160.60">
    <property type="entry name" value="Classic Zinc Finger"/>
    <property type="match status" value="1"/>
</dbReference>
<keyword evidence="4" id="KW-1185">Reference proteome</keyword>
<proteinExistence type="predicted"/>
<dbReference type="InterPro" id="IPR046347">
    <property type="entry name" value="bZIP_sf"/>
</dbReference>
<dbReference type="PROSITE" id="PS00036">
    <property type="entry name" value="BZIP_BASIC"/>
    <property type="match status" value="1"/>
</dbReference>
<dbReference type="InterPro" id="IPR004827">
    <property type="entry name" value="bZIP"/>
</dbReference>
<evidence type="ECO:0000259" key="2">
    <source>
        <dbReference type="PROSITE" id="PS50217"/>
    </source>
</evidence>
<sequence length="336" mass="37058">MLASNSADSPATSTADTAMTVPQQPAPAAAPPAEAPAYNHQELEDLVNMIVSSPEFKDAFDFSSPSMDPEQYLTSPMPALGHDFDEPSPKETPLNDLLSTPLFENTDSPLLTDQHDFDMSGGDPLFASYTMPLFPDTVSKPLPATKPQVDFDGLLAFSPDNQPLDSFSSSVYSPASRQSSLAPQTPVVGSAPTKPATRRRSNATGTRKGITPESLVPLDAPTQPRKYATPSATSRKELPAVFARKRARSQAFDEEEDELQEAPPGPNATEREQIEWKRRQNTLAARKSRKRKLEYQQKLESDVERLTQERDNWKTRALTLQSLLVSHGIRFNEFQD</sequence>
<dbReference type="CDD" id="cd12193">
    <property type="entry name" value="bZIP_GCN4"/>
    <property type="match status" value="1"/>
</dbReference>
<evidence type="ECO:0000313" key="3">
    <source>
        <dbReference type="EMBL" id="EAU86412.1"/>
    </source>
</evidence>
<dbReference type="Pfam" id="PF07716">
    <property type="entry name" value="bZIP_2"/>
    <property type="match status" value="1"/>
</dbReference>
<feature type="compositionally biased region" description="Low complexity" evidence="1">
    <location>
        <begin position="1"/>
        <end position="23"/>
    </location>
</feature>
<dbReference type="OMA" id="ELEQIEW"/>
<feature type="compositionally biased region" description="Polar residues" evidence="1">
    <location>
        <begin position="167"/>
        <end position="183"/>
    </location>
</feature>
<feature type="region of interest" description="Disordered" evidence="1">
    <location>
        <begin position="167"/>
        <end position="272"/>
    </location>
</feature>
<dbReference type="PROSITE" id="PS50217">
    <property type="entry name" value="BZIP"/>
    <property type="match status" value="1"/>
</dbReference>
<dbReference type="eggNOG" id="ENOG502SDG2">
    <property type="taxonomic scope" value="Eukaryota"/>
</dbReference>
<feature type="compositionally biased region" description="Pro residues" evidence="1">
    <location>
        <begin position="24"/>
        <end position="34"/>
    </location>
</feature>
<feature type="region of interest" description="Disordered" evidence="1">
    <location>
        <begin position="1"/>
        <end position="39"/>
    </location>
</feature>
<dbReference type="Proteomes" id="UP000001861">
    <property type="component" value="Unassembled WGS sequence"/>
</dbReference>
<feature type="domain" description="BZIP" evidence="2">
    <location>
        <begin position="271"/>
        <end position="321"/>
    </location>
</feature>
<dbReference type="EMBL" id="AACS02000008">
    <property type="protein sequence ID" value="EAU86412.1"/>
    <property type="molecule type" value="Genomic_DNA"/>
</dbReference>
<dbReference type="GO" id="GO:0003700">
    <property type="term" value="F:DNA-binding transcription factor activity"/>
    <property type="evidence" value="ECO:0007669"/>
    <property type="project" value="InterPro"/>
</dbReference>
<protein>
    <recommendedName>
        <fullName evidence="2">BZIP domain-containing protein</fullName>
    </recommendedName>
</protein>
<evidence type="ECO:0000313" key="4">
    <source>
        <dbReference type="Proteomes" id="UP000001861"/>
    </source>
</evidence>
<dbReference type="GeneID" id="6011976"/>
<dbReference type="KEGG" id="cci:CC1G_05406"/>
<dbReference type="STRING" id="240176.A8NQ01"/>
<dbReference type="RefSeq" id="XP_001835444.1">
    <property type="nucleotide sequence ID" value="XM_001835392.2"/>
</dbReference>
<accession>A8NQ01</accession>
<gene>
    <name evidence="3" type="ORF">CC1G_05406</name>
</gene>
<dbReference type="OrthoDB" id="2257100at2759"/>
<feature type="region of interest" description="Disordered" evidence="1">
    <location>
        <begin position="61"/>
        <end position="95"/>
    </location>
</feature>
<organism evidence="3 4">
    <name type="scientific">Coprinopsis cinerea (strain Okayama-7 / 130 / ATCC MYA-4618 / FGSC 9003)</name>
    <name type="common">Inky cap fungus</name>
    <name type="synonym">Hormographiella aspergillata</name>
    <dbReference type="NCBI Taxonomy" id="240176"/>
    <lineage>
        <taxon>Eukaryota</taxon>
        <taxon>Fungi</taxon>
        <taxon>Dikarya</taxon>
        <taxon>Basidiomycota</taxon>
        <taxon>Agaricomycotina</taxon>
        <taxon>Agaricomycetes</taxon>
        <taxon>Agaricomycetidae</taxon>
        <taxon>Agaricales</taxon>
        <taxon>Agaricineae</taxon>
        <taxon>Psathyrellaceae</taxon>
        <taxon>Coprinopsis</taxon>
    </lineage>
</organism>
<reference evidence="3 4" key="1">
    <citation type="journal article" date="2010" name="Proc. Natl. Acad. Sci. U.S.A.">
        <title>Insights into evolution of multicellular fungi from the assembled chromosomes of the mushroom Coprinopsis cinerea (Coprinus cinereus).</title>
        <authorList>
            <person name="Stajich J.E."/>
            <person name="Wilke S.K."/>
            <person name="Ahren D."/>
            <person name="Au C.H."/>
            <person name="Birren B.W."/>
            <person name="Borodovsky M."/>
            <person name="Burns C."/>
            <person name="Canback B."/>
            <person name="Casselton L.A."/>
            <person name="Cheng C.K."/>
            <person name="Deng J."/>
            <person name="Dietrich F.S."/>
            <person name="Fargo D.C."/>
            <person name="Farman M.L."/>
            <person name="Gathman A.C."/>
            <person name="Goldberg J."/>
            <person name="Guigo R."/>
            <person name="Hoegger P.J."/>
            <person name="Hooker J.B."/>
            <person name="Huggins A."/>
            <person name="James T.Y."/>
            <person name="Kamada T."/>
            <person name="Kilaru S."/>
            <person name="Kodira C."/>
            <person name="Kues U."/>
            <person name="Kupfer D."/>
            <person name="Kwan H.S."/>
            <person name="Lomsadze A."/>
            <person name="Li W."/>
            <person name="Lilly W.W."/>
            <person name="Ma L.J."/>
            <person name="Mackey A.J."/>
            <person name="Manning G."/>
            <person name="Martin F."/>
            <person name="Muraguchi H."/>
            <person name="Natvig D.O."/>
            <person name="Palmerini H."/>
            <person name="Ramesh M.A."/>
            <person name="Rehmeyer C.J."/>
            <person name="Roe B.A."/>
            <person name="Shenoy N."/>
            <person name="Stanke M."/>
            <person name="Ter-Hovhannisyan V."/>
            <person name="Tunlid A."/>
            <person name="Velagapudi R."/>
            <person name="Vision T.J."/>
            <person name="Zeng Q."/>
            <person name="Zolan M.E."/>
            <person name="Pukkila P.J."/>
        </authorList>
    </citation>
    <scope>NUCLEOTIDE SEQUENCE [LARGE SCALE GENOMIC DNA]</scope>
    <source>
        <strain evidence="4">Okayama-7 / 130 / ATCC MYA-4618 / FGSC 9003</strain>
    </source>
</reference>
<name>A8NQ01_COPC7</name>
<evidence type="ECO:0000256" key="1">
    <source>
        <dbReference type="SAM" id="MobiDB-lite"/>
    </source>
</evidence>
<dbReference type="SMART" id="SM00338">
    <property type="entry name" value="BRLZ"/>
    <property type="match status" value="1"/>
</dbReference>
<dbReference type="InParanoid" id="A8NQ01"/>
<dbReference type="VEuPathDB" id="FungiDB:CC1G_05406"/>
<dbReference type="AlphaFoldDB" id="A8NQ01"/>
<dbReference type="SUPFAM" id="SSF57959">
    <property type="entry name" value="Leucine zipper domain"/>
    <property type="match status" value="1"/>
</dbReference>
<comment type="caution">
    <text evidence="3">The sequence shown here is derived from an EMBL/GenBank/DDBJ whole genome shotgun (WGS) entry which is preliminary data.</text>
</comment>